<name>A0ACB8Z962_9ASTR</name>
<dbReference type="Proteomes" id="UP001056120">
    <property type="component" value="Linkage Group LG26"/>
</dbReference>
<organism evidence="1 2">
    <name type="scientific">Smallanthus sonchifolius</name>
    <dbReference type="NCBI Taxonomy" id="185202"/>
    <lineage>
        <taxon>Eukaryota</taxon>
        <taxon>Viridiplantae</taxon>
        <taxon>Streptophyta</taxon>
        <taxon>Embryophyta</taxon>
        <taxon>Tracheophyta</taxon>
        <taxon>Spermatophyta</taxon>
        <taxon>Magnoliopsida</taxon>
        <taxon>eudicotyledons</taxon>
        <taxon>Gunneridae</taxon>
        <taxon>Pentapetalae</taxon>
        <taxon>asterids</taxon>
        <taxon>campanulids</taxon>
        <taxon>Asterales</taxon>
        <taxon>Asteraceae</taxon>
        <taxon>Asteroideae</taxon>
        <taxon>Heliantheae alliance</taxon>
        <taxon>Millerieae</taxon>
        <taxon>Smallanthus</taxon>
    </lineage>
</organism>
<proteinExistence type="predicted"/>
<protein>
    <submittedName>
        <fullName evidence="1">Uncharacterized protein</fullName>
    </submittedName>
</protein>
<sequence>MAQELADGAFWLPPVFLNDDDFTNGKPNSGTTTVGFTKSSSGFYGVGLYGPNSELSSPVESVIGSESDEEDYLNVLTQKFSNTSLKGDFLKLDANSHSKPTRVMAGSPQSTLCGCKQGSSRGSPNCASPPATAAEAKQNQLSTELLYAAAGEVARMRMIEEAASRYYNHNKSYPSSLPTRKPANSNLHYQQLQVAQFQELKLKQQQIAKQQYLQMMLQSRRQNESGNGRPAAPATPAWLTPKQAQAQAQPPPQRPPGSGMRAVFLGNPSTKRESSGTGVFLPRQPGAPTEPFKKRGCSTVLLPDKVVQALDLKLEAMGGESKLQSRCNGGGSLASDYDAEIIYRKSVMAAQQRRNNYRQQPAGMTEFRLPQEWTY</sequence>
<reference evidence="2" key="1">
    <citation type="journal article" date="2022" name="Mol. Ecol. Resour.">
        <title>The genomes of chicory, endive, great burdock and yacon provide insights into Asteraceae palaeo-polyploidization history and plant inulin production.</title>
        <authorList>
            <person name="Fan W."/>
            <person name="Wang S."/>
            <person name="Wang H."/>
            <person name="Wang A."/>
            <person name="Jiang F."/>
            <person name="Liu H."/>
            <person name="Zhao H."/>
            <person name="Xu D."/>
            <person name="Zhang Y."/>
        </authorList>
    </citation>
    <scope>NUCLEOTIDE SEQUENCE [LARGE SCALE GENOMIC DNA]</scope>
    <source>
        <strain evidence="2">cv. Yunnan</strain>
    </source>
</reference>
<reference evidence="1 2" key="2">
    <citation type="journal article" date="2022" name="Mol. Ecol. Resour.">
        <title>The genomes of chicory, endive, great burdock and yacon provide insights into Asteraceae paleo-polyploidization history and plant inulin production.</title>
        <authorList>
            <person name="Fan W."/>
            <person name="Wang S."/>
            <person name="Wang H."/>
            <person name="Wang A."/>
            <person name="Jiang F."/>
            <person name="Liu H."/>
            <person name="Zhao H."/>
            <person name="Xu D."/>
            <person name="Zhang Y."/>
        </authorList>
    </citation>
    <scope>NUCLEOTIDE SEQUENCE [LARGE SCALE GENOMIC DNA]</scope>
    <source>
        <strain evidence="2">cv. Yunnan</strain>
        <tissue evidence="1">Leaves</tissue>
    </source>
</reference>
<keyword evidence="2" id="KW-1185">Reference proteome</keyword>
<comment type="caution">
    <text evidence="1">The sequence shown here is derived from an EMBL/GenBank/DDBJ whole genome shotgun (WGS) entry which is preliminary data.</text>
</comment>
<dbReference type="EMBL" id="CM042043">
    <property type="protein sequence ID" value="KAI3694529.1"/>
    <property type="molecule type" value="Genomic_DNA"/>
</dbReference>
<evidence type="ECO:0000313" key="1">
    <source>
        <dbReference type="EMBL" id="KAI3694529.1"/>
    </source>
</evidence>
<gene>
    <name evidence="1" type="ORF">L1987_77496</name>
</gene>
<accession>A0ACB8Z962</accession>
<evidence type="ECO:0000313" key="2">
    <source>
        <dbReference type="Proteomes" id="UP001056120"/>
    </source>
</evidence>